<keyword evidence="6" id="KW-0731">Sigma factor</keyword>
<reference evidence="11 12" key="1">
    <citation type="submission" date="2024-03" db="EMBL/GenBank/DDBJ databases">
        <title>Cognatishimia coralii sp. nov., a marine bacterium isolated from coral surrounding seawater.</title>
        <authorList>
            <person name="Liu X."/>
            <person name="Liu S."/>
            <person name="Sun H."/>
            <person name="Zhang Y."/>
        </authorList>
    </citation>
    <scope>NUCLEOTIDE SEQUENCE [LARGE SCALE GENOMIC DNA]</scope>
    <source>
        <strain evidence="11 12">D5M38</strain>
    </source>
</reference>
<dbReference type="Pfam" id="PF04552">
    <property type="entry name" value="Sigma54_DBD"/>
    <property type="match status" value="1"/>
</dbReference>
<proteinExistence type="inferred from homology"/>
<dbReference type="InterPro" id="IPR007046">
    <property type="entry name" value="RNA_pol_sigma_54_core-bd"/>
</dbReference>
<keyword evidence="7" id="KW-0238">DNA-binding</keyword>
<evidence type="ECO:0000256" key="7">
    <source>
        <dbReference type="ARBA" id="ARBA00023125"/>
    </source>
</evidence>
<keyword evidence="2" id="KW-0240">DNA-directed RNA polymerase</keyword>
<evidence type="ECO:0000313" key="11">
    <source>
        <dbReference type="EMBL" id="MEJ5219769.1"/>
    </source>
</evidence>
<feature type="domain" description="RNA polymerase sigma factor 54 core-binding" evidence="10">
    <location>
        <begin position="88"/>
        <end position="268"/>
    </location>
</feature>
<feature type="domain" description="RNA polymerase sigma factor 54 DNA-binding" evidence="9">
    <location>
        <begin position="285"/>
        <end position="415"/>
    </location>
</feature>
<evidence type="ECO:0000256" key="2">
    <source>
        <dbReference type="ARBA" id="ARBA00022478"/>
    </source>
</evidence>
<keyword evidence="3" id="KW-0808">Transferase</keyword>
<dbReference type="RefSeq" id="WP_274576816.1">
    <property type="nucleotide sequence ID" value="NZ_JBBGAZ010000012.1"/>
</dbReference>
<evidence type="ECO:0000256" key="3">
    <source>
        <dbReference type="ARBA" id="ARBA00022679"/>
    </source>
</evidence>
<keyword evidence="8" id="KW-0804">Transcription</keyword>
<dbReference type="InterPro" id="IPR000394">
    <property type="entry name" value="RNA_pol_sigma_54"/>
</dbReference>
<name>A0ABU8QK17_9RHOB</name>
<comment type="caution">
    <text evidence="11">The sequence shown here is derived from an EMBL/GenBank/DDBJ whole genome shotgun (WGS) entry which is preliminary data.</text>
</comment>
<dbReference type="EMBL" id="JBBGAZ010000012">
    <property type="protein sequence ID" value="MEJ5219769.1"/>
    <property type="molecule type" value="Genomic_DNA"/>
</dbReference>
<dbReference type="Gene3D" id="1.10.10.60">
    <property type="entry name" value="Homeodomain-like"/>
    <property type="match status" value="1"/>
</dbReference>
<dbReference type="PANTHER" id="PTHR32248:SF4">
    <property type="entry name" value="RNA POLYMERASE SIGMA-54 FACTOR"/>
    <property type="match status" value="1"/>
</dbReference>
<keyword evidence="5" id="KW-0805">Transcription regulation</keyword>
<sequence>MPEIAPLRLTDRPGLSLQTGQRAAAKTAPGVLSFVQTCALSEDEHVEAVVVSAGHNPALAVSFDIADPPRHRPPPAFLSKSSRTVLNIAVPQTSLYTHVAAQIPLLVKDRALHPIAHKWLEVLEPSGWVGANVTEIAAFAGTDAPVAETVLLALQDAEPSGLFARSLAECLSLQLAAQDALTDQMRALLSRLPLLAAGSLAELARECAVPLDTLAAMIRRLRGLNPKPGADFEAGPIAPPGPDMFLFKDEAGQWQLERNSYLKPTLSLATCTDKSLISGALRELRTFEARDTMIFLVAKSALDVQAGFLNGDIAYPQVLTASALAHDLSLHETTVGRIRKHLTLGIEGGRFAFSDLFFRGIGTGNQGPVTSLELQHRIAEICRTHPERLSDREIAEELAIHGLLVARRTVCKHRPRTALRRAGADIS</sequence>
<evidence type="ECO:0000256" key="4">
    <source>
        <dbReference type="ARBA" id="ARBA00022695"/>
    </source>
</evidence>
<accession>A0ABU8QK17</accession>
<evidence type="ECO:0000256" key="5">
    <source>
        <dbReference type="ARBA" id="ARBA00023015"/>
    </source>
</evidence>
<organism evidence="11 12">
    <name type="scientific">Cognatishimia coralii</name>
    <dbReference type="NCBI Taxonomy" id="3083254"/>
    <lineage>
        <taxon>Bacteria</taxon>
        <taxon>Pseudomonadati</taxon>
        <taxon>Pseudomonadota</taxon>
        <taxon>Alphaproteobacteria</taxon>
        <taxon>Rhodobacterales</taxon>
        <taxon>Paracoccaceae</taxon>
        <taxon>Cognatishimia</taxon>
    </lineage>
</organism>
<dbReference type="PANTHER" id="PTHR32248">
    <property type="entry name" value="RNA POLYMERASE SIGMA-54 FACTOR"/>
    <property type="match status" value="1"/>
</dbReference>
<keyword evidence="4" id="KW-0548">Nucleotidyltransferase</keyword>
<dbReference type="PROSITE" id="PS50044">
    <property type="entry name" value="SIGMA54_3"/>
    <property type="match status" value="1"/>
</dbReference>
<evidence type="ECO:0000256" key="1">
    <source>
        <dbReference type="ARBA" id="ARBA00008798"/>
    </source>
</evidence>
<protein>
    <recommendedName>
        <fullName evidence="13">RNA polymerase sigma-54 factor</fullName>
    </recommendedName>
</protein>
<evidence type="ECO:0000256" key="6">
    <source>
        <dbReference type="ARBA" id="ARBA00023082"/>
    </source>
</evidence>
<evidence type="ECO:0008006" key="13">
    <source>
        <dbReference type="Google" id="ProtNLM"/>
    </source>
</evidence>
<dbReference type="PRINTS" id="PR00045">
    <property type="entry name" value="SIGMA54FCT"/>
</dbReference>
<dbReference type="Proteomes" id="UP001368270">
    <property type="component" value="Unassembled WGS sequence"/>
</dbReference>
<comment type="similarity">
    <text evidence="1">Belongs to the sigma-54 factor family.</text>
</comment>
<dbReference type="InterPro" id="IPR007634">
    <property type="entry name" value="RNA_pol_sigma_54_DNA-bd"/>
</dbReference>
<keyword evidence="12" id="KW-1185">Reference proteome</keyword>
<evidence type="ECO:0000259" key="9">
    <source>
        <dbReference type="Pfam" id="PF04552"/>
    </source>
</evidence>
<evidence type="ECO:0000256" key="8">
    <source>
        <dbReference type="ARBA" id="ARBA00023163"/>
    </source>
</evidence>
<evidence type="ECO:0000259" key="10">
    <source>
        <dbReference type="Pfam" id="PF04963"/>
    </source>
</evidence>
<evidence type="ECO:0000313" key="12">
    <source>
        <dbReference type="Proteomes" id="UP001368270"/>
    </source>
</evidence>
<gene>
    <name evidence="11" type="ORF">WG622_16040</name>
</gene>
<dbReference type="Pfam" id="PF04963">
    <property type="entry name" value="Sigma54_CBD"/>
    <property type="match status" value="1"/>
</dbReference>